<keyword evidence="16" id="KW-1185">Reference proteome</keyword>
<feature type="compositionally biased region" description="Basic residues" evidence="12">
    <location>
        <begin position="1531"/>
        <end position="1541"/>
    </location>
</feature>
<dbReference type="InterPro" id="IPR013783">
    <property type="entry name" value="Ig-like_fold"/>
</dbReference>
<dbReference type="Gene3D" id="3.80.10.10">
    <property type="entry name" value="Ribonuclease Inhibitor"/>
    <property type="match status" value="2"/>
</dbReference>
<gene>
    <name evidence="15" type="ORF">CVLEPA_LOCUS31554</name>
</gene>
<feature type="coiled-coil region" evidence="11">
    <location>
        <begin position="1584"/>
        <end position="1611"/>
    </location>
</feature>
<dbReference type="PRINTS" id="PR00457">
    <property type="entry name" value="ANPEROXIDASE"/>
</dbReference>
<evidence type="ECO:0000259" key="14">
    <source>
        <dbReference type="PROSITE" id="PS50835"/>
    </source>
</evidence>
<evidence type="ECO:0000256" key="5">
    <source>
        <dbReference type="ARBA" id="ARBA00023180"/>
    </source>
</evidence>
<dbReference type="InterPro" id="IPR003591">
    <property type="entry name" value="Leu-rich_rpt_typical-subtyp"/>
</dbReference>
<protein>
    <recommendedName>
        <fullName evidence="14">Ig-like domain-containing protein</fullName>
    </recommendedName>
</protein>
<dbReference type="SUPFAM" id="SSF48726">
    <property type="entry name" value="Immunoglobulin"/>
    <property type="match status" value="5"/>
</dbReference>
<dbReference type="InterPro" id="IPR032675">
    <property type="entry name" value="LRR_dom_sf"/>
</dbReference>
<dbReference type="InterPro" id="IPR010255">
    <property type="entry name" value="Haem_peroxidase_sf"/>
</dbReference>
<dbReference type="InterPro" id="IPR003598">
    <property type="entry name" value="Ig_sub2"/>
</dbReference>
<dbReference type="Pfam" id="PF07679">
    <property type="entry name" value="I-set"/>
    <property type="match status" value="5"/>
</dbReference>
<keyword evidence="5" id="KW-0325">Glycoprotein</keyword>
<comment type="catalytic activity">
    <reaction evidence="10">
        <text>hypobromite + L-tyrosyl-[protein] + H(+) = 3-bromo-L-tyrosyl-[protein] + H2O</text>
        <dbReference type="Rhea" id="RHEA:69356"/>
        <dbReference type="Rhea" id="RHEA-COMP:10136"/>
        <dbReference type="Rhea" id="RHEA-COMP:17686"/>
        <dbReference type="ChEBI" id="CHEBI:15377"/>
        <dbReference type="ChEBI" id="CHEBI:15378"/>
        <dbReference type="ChEBI" id="CHEBI:29250"/>
        <dbReference type="ChEBI" id="CHEBI:46858"/>
        <dbReference type="ChEBI" id="CHEBI:183512"/>
    </reaction>
    <physiologicalReaction direction="left-to-right" evidence="10">
        <dbReference type="Rhea" id="RHEA:69357"/>
    </physiologicalReaction>
</comment>
<dbReference type="SMART" id="SM00013">
    <property type="entry name" value="LRRNT"/>
    <property type="match status" value="1"/>
</dbReference>
<dbReference type="SMART" id="SM00369">
    <property type="entry name" value="LRR_TYP"/>
    <property type="match status" value="5"/>
</dbReference>
<evidence type="ECO:0000256" key="6">
    <source>
        <dbReference type="ARBA" id="ARBA00047544"/>
    </source>
</evidence>
<comment type="catalytic activity">
    <reaction evidence="9">
        <text>L-tyrosyl-[protein] + bromide + H2O2 + H(+) = 3-bromo-L-tyrosyl-[protein] + 2 H2O</text>
        <dbReference type="Rhea" id="RHEA:69360"/>
        <dbReference type="Rhea" id="RHEA-COMP:10136"/>
        <dbReference type="Rhea" id="RHEA-COMP:17686"/>
        <dbReference type="ChEBI" id="CHEBI:15377"/>
        <dbReference type="ChEBI" id="CHEBI:15378"/>
        <dbReference type="ChEBI" id="CHEBI:15858"/>
        <dbReference type="ChEBI" id="CHEBI:16240"/>
        <dbReference type="ChEBI" id="CHEBI:46858"/>
        <dbReference type="ChEBI" id="CHEBI:183512"/>
    </reaction>
    <physiologicalReaction direction="left-to-right" evidence="9">
        <dbReference type="Rhea" id="RHEA:69361"/>
    </physiologicalReaction>
</comment>
<dbReference type="InterPro" id="IPR019791">
    <property type="entry name" value="Haem_peroxidase_animal"/>
</dbReference>
<feature type="region of interest" description="Disordered" evidence="12">
    <location>
        <begin position="1514"/>
        <end position="1548"/>
    </location>
</feature>
<keyword evidence="11" id="KW-0175">Coiled coil</keyword>
<comment type="caution">
    <text evidence="15">The sequence shown here is derived from an EMBL/GenBank/DDBJ whole genome shotgun (WGS) entry which is preliminary data.</text>
</comment>
<dbReference type="InterPro" id="IPR000483">
    <property type="entry name" value="Cys-rich_flank_reg_C"/>
</dbReference>
<dbReference type="PANTHER" id="PTHR11475">
    <property type="entry name" value="OXIDASE/PEROXIDASE"/>
    <property type="match status" value="1"/>
</dbReference>
<feature type="domain" description="Ig-like" evidence="14">
    <location>
        <begin position="501"/>
        <end position="586"/>
    </location>
</feature>
<dbReference type="PANTHER" id="PTHR11475:SF58">
    <property type="entry name" value="PEROXIDASIN"/>
    <property type="match status" value="1"/>
</dbReference>
<dbReference type="PROSITE" id="PS50835">
    <property type="entry name" value="IG_LIKE"/>
    <property type="match status" value="5"/>
</dbReference>
<feature type="signal peptide" evidence="13">
    <location>
        <begin position="1"/>
        <end position="29"/>
    </location>
</feature>
<keyword evidence="2 13" id="KW-0732">Signal</keyword>
<feature type="chain" id="PRO_5046965364" description="Ig-like domain-containing protein" evidence="13">
    <location>
        <begin position="30"/>
        <end position="1615"/>
    </location>
</feature>
<evidence type="ECO:0000256" key="4">
    <source>
        <dbReference type="ARBA" id="ARBA00023157"/>
    </source>
</evidence>
<comment type="catalytic activity">
    <reaction evidence="8">
        <text>L-lysyl-[collagen] + L-methionyl-[collagen] + hypobromite = [collagen]-L-lysyl-N-S-L-methionyl-[collagen] + bromide + H2O + H(+)</text>
        <dbReference type="Rhea" id="RHEA:66024"/>
        <dbReference type="Rhea" id="RHEA-COMP:12751"/>
        <dbReference type="Rhea" id="RHEA-COMP:16949"/>
        <dbReference type="Rhea" id="RHEA-COMP:16951"/>
        <dbReference type="ChEBI" id="CHEBI:15377"/>
        <dbReference type="ChEBI" id="CHEBI:15378"/>
        <dbReference type="ChEBI" id="CHEBI:15858"/>
        <dbReference type="ChEBI" id="CHEBI:16044"/>
        <dbReference type="ChEBI" id="CHEBI:29250"/>
        <dbReference type="ChEBI" id="CHEBI:29969"/>
        <dbReference type="ChEBI" id="CHEBI:166867"/>
    </reaction>
    <physiologicalReaction direction="left-to-right" evidence="8">
        <dbReference type="Rhea" id="RHEA:66025"/>
    </physiologicalReaction>
</comment>
<evidence type="ECO:0000256" key="10">
    <source>
        <dbReference type="ARBA" id="ARBA00049501"/>
    </source>
</evidence>
<dbReference type="PROSITE" id="PS51450">
    <property type="entry name" value="LRR"/>
    <property type="match status" value="2"/>
</dbReference>
<keyword evidence="3" id="KW-0677">Repeat</keyword>
<dbReference type="Pfam" id="PF03098">
    <property type="entry name" value="An_peroxidase"/>
    <property type="match status" value="1"/>
</dbReference>
<dbReference type="InterPro" id="IPR036179">
    <property type="entry name" value="Ig-like_dom_sf"/>
</dbReference>
<dbReference type="InterPro" id="IPR037120">
    <property type="entry name" value="Haem_peroxidase_sf_animal"/>
</dbReference>
<dbReference type="CDD" id="cd00096">
    <property type="entry name" value="Ig"/>
    <property type="match status" value="1"/>
</dbReference>
<name>A0ABP0H2Q1_CLALP</name>
<evidence type="ECO:0000256" key="11">
    <source>
        <dbReference type="SAM" id="Coils"/>
    </source>
</evidence>
<dbReference type="InterPro" id="IPR013098">
    <property type="entry name" value="Ig_I-set"/>
</dbReference>
<evidence type="ECO:0000256" key="7">
    <source>
        <dbReference type="ARBA" id="ARBA00047610"/>
    </source>
</evidence>
<sequence>MGRSHYLTVMLVVTTWILLTSLSERKAVAQRRIGSRMCPSGCLCFITTVRCMHLGLDHIPRVPPETRILLLNNNHIRAISEDAFHGLTSLKYLYLYKNKIQTIHKRAFNGLISLEQLYLHDNEIRTLSANTFTNLPKLERLFLHNNMLATLPNGLFSTLTSLKRLRLDSNKLQCDCHLIWLSKLLKTLNGRIQAAATCYNPKSLSGRSLASVSISELTCVGGVVVGTPYIATNPEDLQILQGHSARLVCRARGSPSPEITWEKNGRVIRDDGRVRIMNDGTLFIQTTRQSDRGSYKCIAENSEGAVESDLARLDFTGSNGAPVFLVSPQSATLMVGEQVTFNCRASGSPTPVTRWYRNQKRLPVGPNYIVMEGTLHIRSTSLEDNGTFTCVAANSEGSVNSSANLLVRSPPRLTITPNDQSIVQGRSVTLDCHGEGIPTPAITWFHDGEPLGRDQRYFVTSSGALLIRVVNTEDEGRYRCRAQSVAGASIADATLRVIIPPHFIVRPRNQRVVQGLTVDFQCQVAGRPQPHIVWTVNDRALPDDPRYTLLPSGTLRLLRAQPSDAGQYRCEGANSAGVQHAQVSLTVMPPTPLTFVRTPTDQVVESGSSPHITCQITGNREDHQQTEIFWSKDGVRLVPSAGRYFVTPAPSSTLTITNVGRDDSGRYECTARSGNEIITSSMTLLVRLRNSIGEIIERLSKLLPPNCLRHGCTRELIEEENNDHETVHPDLNALLEEHFLNRRSKRQSGSPNLITVTDVQDAVHTATFEVDRGINGSIQDFNDRRSTPTPGDFFRSMRFPSSAETVDMTRAAEIFEVSLRMIECCVRQGMKIKRFAIRASERESIDDLEVASVIGPEMVELVANLSGCSSHRPVPDCSEKICFHRKYRSFDGTCNNLQHPMWGASLTPLHRLLQPIYENGFNSPIGWNPDKRYNNQSLPSPRTVSVSVLESAGSRPPRQDNEFTHMVMQWGQFLDHDLDFAPLAPSVRRFSDGQTCKDSCDHAAPCFPVNVDSNDPRHGRFHHHTPSRRRIHHHHAPASGCMEFTRSSAVCGSGITSVFSSSISRREQLNQITSYLDASNVYSSSEKDARNLRDLSNDLGLLKTGDSLEIGQLPLLPYNVYSDLDSTEQIRQVAPIECRRGDGETPQQRGVPCFLAGDLRANEQISLTTMHTLWLREHNRIARRLKEANAHWDGDTIFHEARKLVGSQMQHITYTHWLPKLLGPFMSRVSNYRGYDPNLPSSIVNVFSTAAYRFGHTMINPIMYRLNETWHESEQGHLMLHQAFFAPFRIVYEGGIDPLIRGLIAKPMKARDSSSNMNEELIERLFSMAEEVALDLGALNIQRGRDHALPFYNDWRHYCNLSRAETFDDLAREMVNPQVREKLREIYKTPKNIDPFVGMIVEDIMPGSRVGPTLACLLTEQFKRTRDGDRLWYENPGVFSPAQLTAIKQTSLARIICDNTDSIRTVPRDVFLNQPTSDFLACNEIPSIDLSAWTDCCQDCGDSGSFETLSGHVRNQARAKRSTKLESDVSHRHHHHHRHHQKEQINDVDALQTNQLTDTKSKMNQNVESDVHRQKDVEALSSTIGQLLEVVDSLQSRVNKLQNEVSRLEEEKVQD</sequence>
<accession>A0ABP0H2Q1</accession>
<comment type="catalytic activity">
    <reaction evidence="6">
        <text>bromide + H2O2 = hypobromite + H2O</text>
        <dbReference type="Rhea" id="RHEA:66016"/>
        <dbReference type="ChEBI" id="CHEBI:15377"/>
        <dbReference type="ChEBI" id="CHEBI:15858"/>
        <dbReference type="ChEBI" id="CHEBI:16240"/>
        <dbReference type="ChEBI" id="CHEBI:29250"/>
    </reaction>
    <physiologicalReaction direction="left-to-right" evidence="6">
        <dbReference type="Rhea" id="RHEA:66017"/>
    </physiologicalReaction>
</comment>
<dbReference type="EMBL" id="CAWYQH010000174">
    <property type="protein sequence ID" value="CAK8698080.1"/>
    <property type="molecule type" value="Genomic_DNA"/>
</dbReference>
<evidence type="ECO:0000313" key="16">
    <source>
        <dbReference type="Proteomes" id="UP001642483"/>
    </source>
</evidence>
<keyword evidence="4" id="KW-1015">Disulfide bond</keyword>
<dbReference type="SUPFAM" id="SSF48113">
    <property type="entry name" value="Heme-dependent peroxidases"/>
    <property type="match status" value="1"/>
</dbReference>
<evidence type="ECO:0000256" key="8">
    <source>
        <dbReference type="ARBA" id="ARBA00048396"/>
    </source>
</evidence>
<organism evidence="15 16">
    <name type="scientific">Clavelina lepadiformis</name>
    <name type="common">Light-bulb sea squirt</name>
    <name type="synonym">Ascidia lepadiformis</name>
    <dbReference type="NCBI Taxonomy" id="159417"/>
    <lineage>
        <taxon>Eukaryota</taxon>
        <taxon>Metazoa</taxon>
        <taxon>Chordata</taxon>
        <taxon>Tunicata</taxon>
        <taxon>Ascidiacea</taxon>
        <taxon>Aplousobranchia</taxon>
        <taxon>Clavelinidae</taxon>
        <taxon>Clavelina</taxon>
    </lineage>
</organism>
<dbReference type="InterPro" id="IPR003599">
    <property type="entry name" value="Ig_sub"/>
</dbReference>
<evidence type="ECO:0000256" key="2">
    <source>
        <dbReference type="ARBA" id="ARBA00022729"/>
    </source>
</evidence>
<dbReference type="Gene3D" id="1.10.640.10">
    <property type="entry name" value="Haem peroxidase domain superfamily, animal type"/>
    <property type="match status" value="1"/>
</dbReference>
<evidence type="ECO:0000256" key="13">
    <source>
        <dbReference type="SAM" id="SignalP"/>
    </source>
</evidence>
<dbReference type="InterPro" id="IPR001611">
    <property type="entry name" value="Leu-rich_rpt"/>
</dbReference>
<feature type="domain" description="Ig-like" evidence="14">
    <location>
        <begin position="322"/>
        <end position="406"/>
    </location>
</feature>
<feature type="domain" description="Ig-like" evidence="14">
    <location>
        <begin position="592"/>
        <end position="685"/>
    </location>
</feature>
<dbReference type="SUPFAM" id="SSF52058">
    <property type="entry name" value="L domain-like"/>
    <property type="match status" value="1"/>
</dbReference>
<dbReference type="SMART" id="SM00082">
    <property type="entry name" value="LRRCT"/>
    <property type="match status" value="1"/>
</dbReference>
<evidence type="ECO:0000313" key="15">
    <source>
        <dbReference type="EMBL" id="CAK8698080.1"/>
    </source>
</evidence>
<reference evidence="15 16" key="1">
    <citation type="submission" date="2024-02" db="EMBL/GenBank/DDBJ databases">
        <authorList>
            <person name="Daric V."/>
            <person name="Darras S."/>
        </authorList>
    </citation>
    <scope>NUCLEOTIDE SEQUENCE [LARGE SCALE GENOMIC DNA]</scope>
</reference>
<feature type="domain" description="Ig-like" evidence="14">
    <location>
        <begin position="411"/>
        <end position="496"/>
    </location>
</feature>
<dbReference type="InterPro" id="IPR000372">
    <property type="entry name" value="LRRNT"/>
</dbReference>
<evidence type="ECO:0000256" key="1">
    <source>
        <dbReference type="ARBA" id="ARBA00022614"/>
    </source>
</evidence>
<dbReference type="SMART" id="SM00408">
    <property type="entry name" value="IGc2"/>
    <property type="match status" value="5"/>
</dbReference>
<feature type="domain" description="Ig-like" evidence="14">
    <location>
        <begin position="228"/>
        <end position="314"/>
    </location>
</feature>
<dbReference type="InterPro" id="IPR007110">
    <property type="entry name" value="Ig-like_dom"/>
</dbReference>
<proteinExistence type="predicted"/>
<evidence type="ECO:0000256" key="12">
    <source>
        <dbReference type="SAM" id="MobiDB-lite"/>
    </source>
</evidence>
<dbReference type="Proteomes" id="UP001642483">
    <property type="component" value="Unassembled WGS sequence"/>
</dbReference>
<evidence type="ECO:0000256" key="9">
    <source>
        <dbReference type="ARBA" id="ARBA00048887"/>
    </source>
</evidence>
<dbReference type="Pfam" id="PF13855">
    <property type="entry name" value="LRR_8"/>
    <property type="match status" value="1"/>
</dbReference>
<dbReference type="PROSITE" id="PS50292">
    <property type="entry name" value="PEROXIDASE_3"/>
    <property type="match status" value="1"/>
</dbReference>
<dbReference type="SMART" id="SM00409">
    <property type="entry name" value="IG"/>
    <property type="match status" value="5"/>
</dbReference>
<keyword evidence="1" id="KW-0433">Leucine-rich repeat</keyword>
<dbReference type="Gene3D" id="2.60.40.10">
    <property type="entry name" value="Immunoglobulins"/>
    <property type="match status" value="5"/>
</dbReference>
<comment type="catalytic activity">
    <reaction evidence="7">
        <text>L-lysyl-[collagen] + L-methionyl-[collagen] + H2O2 = [collagen]-L-lysyl-N-S-L-methionyl-[collagen] + 2 H2O + H(+)</text>
        <dbReference type="Rhea" id="RHEA:66020"/>
        <dbReference type="Rhea" id="RHEA-COMP:12751"/>
        <dbReference type="Rhea" id="RHEA-COMP:16949"/>
        <dbReference type="Rhea" id="RHEA-COMP:16951"/>
        <dbReference type="ChEBI" id="CHEBI:15377"/>
        <dbReference type="ChEBI" id="CHEBI:15378"/>
        <dbReference type="ChEBI" id="CHEBI:16044"/>
        <dbReference type="ChEBI" id="CHEBI:16240"/>
        <dbReference type="ChEBI" id="CHEBI:29969"/>
        <dbReference type="ChEBI" id="CHEBI:166867"/>
    </reaction>
    <physiologicalReaction direction="left-to-right" evidence="7">
        <dbReference type="Rhea" id="RHEA:66021"/>
    </physiologicalReaction>
</comment>
<evidence type="ECO:0000256" key="3">
    <source>
        <dbReference type="ARBA" id="ARBA00022737"/>
    </source>
</evidence>